<dbReference type="RefSeq" id="WP_035845926.1">
    <property type="nucleotide sequence ID" value="NZ_BNAB01000001.1"/>
</dbReference>
<comment type="caution">
    <text evidence="2">The sequence shown here is derived from an EMBL/GenBank/DDBJ whole genome shotgun (WGS) entry which is preliminary data.</text>
</comment>
<dbReference type="EMBL" id="FNOB01000001">
    <property type="protein sequence ID" value="SDW05387.1"/>
    <property type="molecule type" value="Genomic_DNA"/>
</dbReference>
<evidence type="ECO:0000256" key="1">
    <source>
        <dbReference type="SAM" id="Phobius"/>
    </source>
</evidence>
<keyword evidence="1" id="KW-1133">Transmembrane helix</keyword>
<feature type="transmembrane region" description="Helical" evidence="1">
    <location>
        <begin position="118"/>
        <end position="136"/>
    </location>
</feature>
<reference evidence="2 3" key="1">
    <citation type="submission" date="2016-10" db="EMBL/GenBank/DDBJ databases">
        <authorList>
            <person name="Varghese N."/>
            <person name="Submissions S."/>
        </authorList>
    </citation>
    <scope>NUCLEOTIDE SEQUENCE [LARGE SCALE GENOMIC DNA]</scope>
    <source>
        <strain evidence="2 3">DSM 24802</strain>
    </source>
</reference>
<name>A0A1H2QDQ7_9RHOB</name>
<sequence length="171" mass="18178">MMLSKARPLCRAIQALALLALLASIGAMGLFGTPPLGRAGATLLALLAIALLVTAGLGLRRLAELRAYAVPEFEAALLRSIIGGMIFLAAVYHLSWVMRTFAIIHVSLDRLMPLWADHVLGLAPSVLIVLAAERILRHTPGADGFRTAGKLKSFRPRAGQTKKKSKGGLHG</sequence>
<protein>
    <submittedName>
        <fullName evidence="2">Uncharacterized protein</fullName>
    </submittedName>
</protein>
<proteinExistence type="predicted"/>
<feature type="transmembrane region" description="Helical" evidence="1">
    <location>
        <begin position="80"/>
        <end position="98"/>
    </location>
</feature>
<keyword evidence="1" id="KW-0472">Membrane</keyword>
<organism evidence="2 3">
    <name type="scientific">Allgaiera indica</name>
    <dbReference type="NCBI Taxonomy" id="765699"/>
    <lineage>
        <taxon>Bacteria</taxon>
        <taxon>Pseudomonadati</taxon>
        <taxon>Pseudomonadota</taxon>
        <taxon>Alphaproteobacteria</taxon>
        <taxon>Rhodobacterales</taxon>
        <taxon>Paracoccaceae</taxon>
        <taxon>Allgaiera</taxon>
    </lineage>
</organism>
<evidence type="ECO:0000313" key="2">
    <source>
        <dbReference type="EMBL" id="SDW05387.1"/>
    </source>
</evidence>
<dbReference type="Proteomes" id="UP000199541">
    <property type="component" value="Unassembled WGS sequence"/>
</dbReference>
<keyword evidence="3" id="KW-1185">Reference proteome</keyword>
<feature type="transmembrane region" description="Helical" evidence="1">
    <location>
        <begin position="39"/>
        <end position="59"/>
    </location>
</feature>
<accession>A0A1H2QDQ7</accession>
<keyword evidence="1" id="KW-0812">Transmembrane</keyword>
<evidence type="ECO:0000313" key="3">
    <source>
        <dbReference type="Proteomes" id="UP000199541"/>
    </source>
</evidence>
<gene>
    <name evidence="2" type="ORF">SAMN05444006_101161</name>
</gene>